<evidence type="ECO:0000313" key="3">
    <source>
        <dbReference type="EMBL" id="AMC93398.1"/>
    </source>
</evidence>
<dbReference type="AlphaFoldDB" id="A0A0X8GZQ4"/>
<evidence type="ECO:0000259" key="1">
    <source>
        <dbReference type="Pfam" id="PF00675"/>
    </source>
</evidence>
<name>A0A0X8GZQ4_9FIRM</name>
<gene>
    <name evidence="3" type="ORF">AOC36_05215</name>
</gene>
<dbReference type="InterPro" id="IPR050361">
    <property type="entry name" value="MPP/UQCRC_Complex"/>
</dbReference>
<feature type="domain" description="Peptidase M16 N-terminal" evidence="1">
    <location>
        <begin position="58"/>
        <end position="169"/>
    </location>
</feature>
<evidence type="ECO:0000259" key="2">
    <source>
        <dbReference type="Pfam" id="PF05193"/>
    </source>
</evidence>
<feature type="domain" description="Peptidase M16 C-terminal" evidence="2">
    <location>
        <begin position="181"/>
        <end position="340"/>
    </location>
</feature>
<dbReference type="PANTHER" id="PTHR11851:SF134">
    <property type="entry name" value="ZINC-DEPENDENT PROTEASE"/>
    <property type="match status" value="1"/>
</dbReference>
<dbReference type="NCBIfam" id="NF047421">
    <property type="entry name" value="YfmH_fam"/>
    <property type="match status" value="1"/>
</dbReference>
<sequence length="422" mass="49243">MKQIKNSFIDNAYAFVTESGLRVTIIHRPGFKQSVAVYGTPFGALDLIQSIDGLEVQHKTGVAHFLEHKLFEDETEDVFSKFAEVGASANAFTSHEQTVYYFSTNGDVLTPLGILIDFVSRFSLNQERVDKEKGIILEELRMYAKMPDTNLLMKTYQNVYHTFPLRIDIGGTEEDVSSMLLDDLRTAYRMNYTDSRMGLVITTGEDPQKIFETVTLHTQNHPYEVLNVQTHFKHEPLTVRCAYEEIYDNVLIPKMSVSYKFEYNGTNKVYDEYLVRFILQLNFSEMNDAYQSWLDDEIISDSFMYDVDLRDGFGVVYFFNDAEKPEAFRELIDSVMQKLEVNPDNFTQLSRRQYGRLIMLMEHNDRFVMNILSTGFKRVQYFDYLEFIKTLDYKRVLNTLDFLQNFNSSFVLMKPHEPTHSD</sequence>
<reference evidence="3 4" key="1">
    <citation type="submission" date="2015-10" db="EMBL/GenBank/DDBJ databases">
        <title>Erysipelothrix larvae sp. LV19 isolated from the larval gut of the rhinoceros beetle, Trypoxylus dichotomus.</title>
        <authorList>
            <person name="Lim S."/>
            <person name="Kim B.-C."/>
        </authorList>
    </citation>
    <scope>NUCLEOTIDE SEQUENCE [LARGE SCALE GENOMIC DNA]</scope>
    <source>
        <strain evidence="3 4">LV19</strain>
    </source>
</reference>
<evidence type="ECO:0000313" key="4">
    <source>
        <dbReference type="Proteomes" id="UP000063781"/>
    </source>
</evidence>
<dbReference type="GO" id="GO:0046872">
    <property type="term" value="F:metal ion binding"/>
    <property type="evidence" value="ECO:0007669"/>
    <property type="project" value="InterPro"/>
</dbReference>
<dbReference type="Gene3D" id="3.30.830.10">
    <property type="entry name" value="Metalloenzyme, LuxS/M16 peptidase-like"/>
    <property type="match status" value="2"/>
</dbReference>
<dbReference type="Pfam" id="PF00675">
    <property type="entry name" value="Peptidase_M16"/>
    <property type="match status" value="1"/>
</dbReference>
<keyword evidence="4" id="KW-1185">Reference proteome</keyword>
<dbReference type="InterPro" id="IPR011765">
    <property type="entry name" value="Pept_M16_N"/>
</dbReference>
<protein>
    <submittedName>
        <fullName evidence="3">Peptidase M16</fullName>
    </submittedName>
</protein>
<dbReference type="KEGG" id="erl:AOC36_05215"/>
<dbReference type="SUPFAM" id="SSF63411">
    <property type="entry name" value="LuxS/MPP-like metallohydrolase"/>
    <property type="match status" value="2"/>
</dbReference>
<dbReference type="RefSeq" id="WP_067632148.1">
    <property type="nucleotide sequence ID" value="NZ_CP013213.1"/>
</dbReference>
<dbReference type="OrthoDB" id="9811314at2"/>
<dbReference type="Proteomes" id="UP000063781">
    <property type="component" value="Chromosome"/>
</dbReference>
<dbReference type="EMBL" id="CP013213">
    <property type="protein sequence ID" value="AMC93398.1"/>
    <property type="molecule type" value="Genomic_DNA"/>
</dbReference>
<dbReference type="Pfam" id="PF05193">
    <property type="entry name" value="Peptidase_M16_C"/>
    <property type="match status" value="1"/>
</dbReference>
<dbReference type="STRING" id="1514105.AOC36_05215"/>
<accession>A0A0X8GZQ4</accession>
<proteinExistence type="predicted"/>
<dbReference type="InterPro" id="IPR007863">
    <property type="entry name" value="Peptidase_M16_C"/>
</dbReference>
<organism evidence="3 4">
    <name type="scientific">Erysipelothrix larvae</name>
    <dbReference type="NCBI Taxonomy" id="1514105"/>
    <lineage>
        <taxon>Bacteria</taxon>
        <taxon>Bacillati</taxon>
        <taxon>Bacillota</taxon>
        <taxon>Erysipelotrichia</taxon>
        <taxon>Erysipelotrichales</taxon>
        <taxon>Erysipelotrichaceae</taxon>
        <taxon>Erysipelothrix</taxon>
    </lineage>
</organism>
<dbReference type="InterPro" id="IPR011249">
    <property type="entry name" value="Metalloenz_LuxS/M16"/>
</dbReference>
<dbReference type="PANTHER" id="PTHR11851">
    <property type="entry name" value="METALLOPROTEASE"/>
    <property type="match status" value="1"/>
</dbReference>